<feature type="active site" evidence="1">
    <location>
        <position position="78"/>
    </location>
</feature>
<evidence type="ECO:0000256" key="2">
    <source>
        <dbReference type="PIRSR" id="PIRSR011396-2"/>
    </source>
</evidence>
<dbReference type="InterPro" id="IPR036188">
    <property type="entry name" value="FAD/NAD-bd_sf"/>
</dbReference>
<feature type="binding site" evidence="2">
    <location>
        <position position="78"/>
    </location>
    <ligand>
        <name>7-chloro-L-tryptophan</name>
        <dbReference type="ChEBI" id="CHEBI:58713"/>
    </ligand>
</feature>
<evidence type="ECO:0000313" key="4">
    <source>
        <dbReference type="Proteomes" id="UP000559987"/>
    </source>
</evidence>
<protein>
    <submittedName>
        <fullName evidence="3">Glycine/D-amino acid oxidase-like deaminating enzyme</fullName>
    </submittedName>
</protein>
<dbReference type="InterPro" id="IPR006905">
    <property type="entry name" value="Flavin_halogenase"/>
</dbReference>
<evidence type="ECO:0000256" key="1">
    <source>
        <dbReference type="PIRSR" id="PIRSR011396-1"/>
    </source>
</evidence>
<comment type="caution">
    <text evidence="3">The sequence shown here is derived from an EMBL/GenBank/DDBJ whole genome shotgun (WGS) entry which is preliminary data.</text>
</comment>
<feature type="binding site" evidence="2">
    <location>
        <position position="354"/>
    </location>
    <ligand>
        <name>L-tryptophan</name>
        <dbReference type="ChEBI" id="CHEBI:57912"/>
    </ligand>
</feature>
<dbReference type="SUPFAM" id="SSF51905">
    <property type="entry name" value="FAD/NAD(P)-binding domain"/>
    <property type="match status" value="1"/>
</dbReference>
<keyword evidence="4" id="KW-1185">Reference proteome</keyword>
<feature type="binding site" evidence="2">
    <location>
        <begin position="13"/>
        <end position="16"/>
    </location>
    <ligand>
        <name>FAD</name>
        <dbReference type="ChEBI" id="CHEBI:57692"/>
    </ligand>
</feature>
<reference evidence="3 4" key="1">
    <citation type="submission" date="2020-08" db="EMBL/GenBank/DDBJ databases">
        <title>Genomic Encyclopedia of Type Strains, Phase III (KMG-III): the genomes of soil and plant-associated and newly described type strains.</title>
        <authorList>
            <person name="Whitman W."/>
        </authorList>
    </citation>
    <scope>NUCLEOTIDE SEQUENCE [LARGE SCALE GENOMIC DNA]</scope>
    <source>
        <strain evidence="3 4">CECT 8571</strain>
    </source>
</reference>
<proteinExistence type="predicted"/>
<keyword evidence="2" id="KW-0547">Nucleotide-binding</keyword>
<gene>
    <name evidence="3" type="ORF">FHS30_000538</name>
</gene>
<dbReference type="Pfam" id="PF04820">
    <property type="entry name" value="Trp_halogenase"/>
    <property type="match status" value="1"/>
</dbReference>
<dbReference type="PANTHER" id="PTHR43747:SF4">
    <property type="entry name" value="FLAVIN-DEPENDENT TRYPTOPHAN HALOGENASE"/>
    <property type="match status" value="1"/>
</dbReference>
<dbReference type="AlphaFoldDB" id="A0A839UHM7"/>
<dbReference type="GO" id="GO:0004497">
    <property type="term" value="F:monooxygenase activity"/>
    <property type="evidence" value="ECO:0007669"/>
    <property type="project" value="InterPro"/>
</dbReference>
<keyword evidence="2" id="KW-0274">FAD</keyword>
<dbReference type="PANTHER" id="PTHR43747">
    <property type="entry name" value="FAD-BINDING PROTEIN"/>
    <property type="match status" value="1"/>
</dbReference>
<dbReference type="InterPro" id="IPR033856">
    <property type="entry name" value="Trp_halogen"/>
</dbReference>
<accession>A0A839UHM7</accession>
<feature type="binding site" evidence="2">
    <location>
        <position position="189"/>
    </location>
    <ligand>
        <name>FAD</name>
        <dbReference type="ChEBI" id="CHEBI:57692"/>
    </ligand>
</feature>
<dbReference type="GO" id="GO:0000166">
    <property type="term" value="F:nucleotide binding"/>
    <property type="evidence" value="ECO:0007669"/>
    <property type="project" value="UniProtKB-KW"/>
</dbReference>
<dbReference type="RefSeq" id="WP_183908014.1">
    <property type="nucleotide sequence ID" value="NZ_JACHXZ010000001.1"/>
</dbReference>
<name>A0A839UHM7_9GAMM</name>
<sequence>MSGQIKNIVIVGGGSAGWLTAGLIASEQGSAVTIALVESPDIPAIGVGEGTWPSMRMTLQRIGISETTFIRECDASFKQGTRFVDWQGGNGPQQYTHPFSLPLEYASLNLASHWLRHKAQASDAAPSFAEFVTPQAAVAAQGLAPKQAATPEYAFNLNYGYHLDATRFADLLRKHVVETLGVKHIQAHVVDIESASNGDVAALRLDNDQHLAGDLFIDCSGAQSLLIGKHFETPFTSLKNTLFNDRALAVQVPYPSQDAPIASTTVSTALPDGWVWDIALQSRRGVGYVYSSAHADEDKARSSLANYLRNAAPEAGLSESDFRALRFSPGHYQQLWVNNCVAIGMAGGFIEPLEASALAMVEQGAALLADQLPANRAVMDVVAQRFNEKMAYHWRAIVDFLKLHYLLSERDDSQYWRDSRSIEYCSESLRARLALWHQQSPWHDDAPRIDELFPSASYQYVLYGMGFQPANMNYSTRRFAQSIARANRIVQDNRQRVGSMLTALPTNRELINHIIATGMPR</sequence>
<dbReference type="Proteomes" id="UP000559987">
    <property type="component" value="Unassembled WGS sequence"/>
</dbReference>
<dbReference type="EMBL" id="JACHXZ010000001">
    <property type="protein sequence ID" value="MBB3167362.1"/>
    <property type="molecule type" value="Genomic_DNA"/>
</dbReference>
<evidence type="ECO:0000313" key="3">
    <source>
        <dbReference type="EMBL" id="MBB3167362.1"/>
    </source>
</evidence>
<organism evidence="3 4">
    <name type="scientific">Simiduia aestuariiviva</name>
    <dbReference type="NCBI Taxonomy" id="1510459"/>
    <lineage>
        <taxon>Bacteria</taxon>
        <taxon>Pseudomonadati</taxon>
        <taxon>Pseudomonadota</taxon>
        <taxon>Gammaproteobacteria</taxon>
        <taxon>Cellvibrionales</taxon>
        <taxon>Cellvibrionaceae</taxon>
        <taxon>Simiduia</taxon>
    </lineage>
</organism>
<dbReference type="Gene3D" id="3.50.50.60">
    <property type="entry name" value="FAD/NAD(P)-binding domain"/>
    <property type="match status" value="1"/>
</dbReference>
<dbReference type="PIRSF" id="PIRSF011396">
    <property type="entry name" value="Trp_halogenase"/>
    <property type="match status" value="1"/>
</dbReference>
<dbReference type="InterPro" id="IPR050816">
    <property type="entry name" value="Flavin-dep_Halogenase_NPB"/>
</dbReference>
<keyword evidence="2" id="KW-0285">Flavoprotein</keyword>